<organism evidence="2 3">
    <name type="scientific">Pseudomonas cannabina</name>
    <dbReference type="NCBI Taxonomy" id="86840"/>
    <lineage>
        <taxon>Bacteria</taxon>
        <taxon>Pseudomonadati</taxon>
        <taxon>Pseudomonadota</taxon>
        <taxon>Gammaproteobacteria</taxon>
        <taxon>Pseudomonadales</taxon>
        <taxon>Pseudomonadaceae</taxon>
        <taxon>Pseudomonas</taxon>
    </lineage>
</organism>
<gene>
    <name evidence="2" type="ORF">ALO81_200191</name>
</gene>
<dbReference type="PROSITE" id="PS51186">
    <property type="entry name" value="GNAT"/>
    <property type="match status" value="1"/>
</dbReference>
<feature type="domain" description="N-acetyltransferase" evidence="1">
    <location>
        <begin position="1"/>
        <end position="85"/>
    </location>
</feature>
<sequence>MLRCIKAKDFDINYAEDCGINYAVVSASHRRQGILREMLAKIQARYIHIGLSCDVGKVPFYEALGFKITGSDLVQVAMCWGVDKPEAIMGALNFSRNSEIADAITTFQRVHGTKAEGMIIKLGEIQERRCEYVDGYVKRRLSGLSHADAS</sequence>
<evidence type="ECO:0000313" key="2">
    <source>
        <dbReference type="EMBL" id="KPW61564.1"/>
    </source>
</evidence>
<dbReference type="PATRIC" id="fig|86840.3.peg.1885"/>
<dbReference type="Gene3D" id="3.40.630.30">
    <property type="match status" value="1"/>
</dbReference>
<name>A0A0P9KJ37_PSECA</name>
<reference evidence="2 3" key="1">
    <citation type="submission" date="2015-09" db="EMBL/GenBank/DDBJ databases">
        <title>Genome announcement of multiple Pseudomonas syringae strains.</title>
        <authorList>
            <person name="Thakur S."/>
            <person name="Wang P.W."/>
            <person name="Gong Y."/>
            <person name="Weir B.S."/>
            <person name="Guttman D.S."/>
        </authorList>
    </citation>
    <scope>NUCLEOTIDE SEQUENCE [LARGE SCALE GENOMIC DNA]</scope>
    <source>
        <strain evidence="2 3">ICMP2823</strain>
    </source>
</reference>
<dbReference type="GO" id="GO:0016747">
    <property type="term" value="F:acyltransferase activity, transferring groups other than amino-acyl groups"/>
    <property type="evidence" value="ECO:0007669"/>
    <property type="project" value="InterPro"/>
</dbReference>
<dbReference type="Proteomes" id="UP000050564">
    <property type="component" value="Unassembled WGS sequence"/>
</dbReference>
<dbReference type="EMBL" id="LJPX01000702">
    <property type="protein sequence ID" value="KPW61564.1"/>
    <property type="molecule type" value="Genomic_DNA"/>
</dbReference>
<dbReference type="AlphaFoldDB" id="A0A0P9KJ37"/>
<dbReference type="InterPro" id="IPR016181">
    <property type="entry name" value="Acyl_CoA_acyltransferase"/>
</dbReference>
<comment type="caution">
    <text evidence="2">The sequence shown here is derived from an EMBL/GenBank/DDBJ whole genome shotgun (WGS) entry which is preliminary data.</text>
</comment>
<accession>A0A0P9KJ37</accession>
<evidence type="ECO:0000259" key="1">
    <source>
        <dbReference type="PROSITE" id="PS51186"/>
    </source>
</evidence>
<dbReference type="InterPro" id="IPR000182">
    <property type="entry name" value="GNAT_dom"/>
</dbReference>
<protein>
    <submittedName>
        <fullName evidence="2">GntR family transcriptional regulator</fullName>
    </submittedName>
</protein>
<proteinExistence type="predicted"/>
<evidence type="ECO:0000313" key="3">
    <source>
        <dbReference type="Proteomes" id="UP000050564"/>
    </source>
</evidence>
<dbReference type="SUPFAM" id="SSF55729">
    <property type="entry name" value="Acyl-CoA N-acyltransferases (Nat)"/>
    <property type="match status" value="1"/>
</dbReference>